<gene>
    <name evidence="3" type="primary">LOC115629656</name>
</gene>
<feature type="transmembrane region" description="Helical" evidence="1">
    <location>
        <begin position="50"/>
        <end position="70"/>
    </location>
</feature>
<dbReference type="SUPFAM" id="SSF103473">
    <property type="entry name" value="MFS general substrate transporter"/>
    <property type="match status" value="1"/>
</dbReference>
<dbReference type="Proteomes" id="UP000504634">
    <property type="component" value="Unplaced"/>
</dbReference>
<organism evidence="2 3">
    <name type="scientific">Drosophila lebanonensis</name>
    <name type="common">Fruit fly</name>
    <name type="synonym">Scaptodrosophila lebanonensis</name>
    <dbReference type="NCBI Taxonomy" id="7225"/>
    <lineage>
        <taxon>Eukaryota</taxon>
        <taxon>Metazoa</taxon>
        <taxon>Ecdysozoa</taxon>
        <taxon>Arthropoda</taxon>
        <taxon>Hexapoda</taxon>
        <taxon>Insecta</taxon>
        <taxon>Pterygota</taxon>
        <taxon>Neoptera</taxon>
        <taxon>Endopterygota</taxon>
        <taxon>Diptera</taxon>
        <taxon>Brachycera</taxon>
        <taxon>Muscomorpha</taxon>
        <taxon>Ephydroidea</taxon>
        <taxon>Drosophilidae</taxon>
        <taxon>Scaptodrosophila</taxon>
    </lineage>
</organism>
<feature type="transmembrane region" description="Helical" evidence="1">
    <location>
        <begin position="82"/>
        <end position="106"/>
    </location>
</feature>
<feature type="transmembrane region" description="Helical" evidence="1">
    <location>
        <begin position="343"/>
        <end position="365"/>
    </location>
</feature>
<feature type="transmembrane region" description="Helical" evidence="1">
    <location>
        <begin position="112"/>
        <end position="132"/>
    </location>
</feature>
<feature type="transmembrane region" description="Helical" evidence="1">
    <location>
        <begin position="183"/>
        <end position="201"/>
    </location>
</feature>
<protein>
    <submittedName>
        <fullName evidence="3">Uncharacterized protein LOC115629656</fullName>
    </submittedName>
</protein>
<dbReference type="OrthoDB" id="7778890at2759"/>
<accession>A0A6J2U2B2</accession>
<evidence type="ECO:0000313" key="2">
    <source>
        <dbReference type="Proteomes" id="UP000504634"/>
    </source>
</evidence>
<feature type="transmembrane region" description="Helical" evidence="1">
    <location>
        <begin position="257"/>
        <end position="279"/>
    </location>
</feature>
<feature type="transmembrane region" description="Helical" evidence="1">
    <location>
        <begin position="21"/>
        <end position="44"/>
    </location>
</feature>
<feature type="transmembrane region" description="Helical" evidence="1">
    <location>
        <begin position="144"/>
        <end position="163"/>
    </location>
</feature>
<proteinExistence type="predicted"/>
<keyword evidence="2" id="KW-1185">Reference proteome</keyword>
<dbReference type="InterPro" id="IPR036259">
    <property type="entry name" value="MFS_trans_sf"/>
</dbReference>
<dbReference type="AlphaFoldDB" id="A0A6J2U2B2"/>
<evidence type="ECO:0000313" key="3">
    <source>
        <dbReference type="RefSeq" id="XP_030382030.1"/>
    </source>
</evidence>
<dbReference type="RefSeq" id="XP_030382030.1">
    <property type="nucleotide sequence ID" value="XM_030526170.1"/>
</dbReference>
<dbReference type="GeneID" id="115629656"/>
<evidence type="ECO:0000256" key="1">
    <source>
        <dbReference type="SAM" id="Phobius"/>
    </source>
</evidence>
<sequence length="482" mass="54250">MGKMSNLWQKFLHKIFEYAPSVVACLCFLPCGLVTGYTICAFVAERNIHVGLIAYGPLILGAGISLIVALSMLTLKFMRSRLIFWQPLLLLVGGIFHLIASCFFFGKDFDYVGAFIAYVGHSISFVAGFSFLQSMCSKMSRALFLSSCCSFYLLGLATAVSLIHAAYEKNLRDYPGQQLTDGIYINFAATYLCVAAVLLALHISLKVLNFLGHVDVANSRDDELRIANLNGTVFDKRQEIIKRTQFFYVTKNQQWNVLLVVLFTEAIQYALFIYFLFWFSLNTSMQLTEPGLIHIMVWMLFAGGVTGTISLRFFSVKINFVFSQLCLIVLTVLSLIICTSVQTKIPFCVLIFFFGLSHASLQVALIEVAHLRFTECAISVSYILKLLSTGLIYYYFVYDSKESFFYLTDKGTIMAHGFVFMIITALLAIVVAIKVPRTYRMSLLDIQKTVCGIIFLEHQIEQLNVAWLNEGKIPTISSSMEH</sequence>
<keyword evidence="1" id="KW-0812">Transmembrane</keyword>
<name>A0A6J2U2B2_DROLE</name>
<feature type="transmembrane region" description="Helical" evidence="1">
    <location>
        <begin position="291"/>
        <end position="311"/>
    </location>
</feature>
<keyword evidence="1" id="KW-0472">Membrane</keyword>
<keyword evidence="1" id="KW-1133">Transmembrane helix</keyword>
<reference evidence="3" key="1">
    <citation type="submission" date="2025-08" db="UniProtKB">
        <authorList>
            <consortium name="RefSeq"/>
        </authorList>
    </citation>
    <scope>IDENTIFICATION</scope>
    <source>
        <strain evidence="3">11010-0011.00</strain>
        <tissue evidence="3">Whole body</tissue>
    </source>
</reference>
<feature type="transmembrane region" description="Helical" evidence="1">
    <location>
        <begin position="377"/>
        <end position="398"/>
    </location>
</feature>
<feature type="transmembrane region" description="Helical" evidence="1">
    <location>
        <begin position="413"/>
        <end position="433"/>
    </location>
</feature>
<feature type="transmembrane region" description="Helical" evidence="1">
    <location>
        <begin position="318"/>
        <end position="337"/>
    </location>
</feature>